<accession>A0A8H2XT81</accession>
<dbReference type="Proteomes" id="UP000663846">
    <property type="component" value="Unassembled WGS sequence"/>
</dbReference>
<proteinExistence type="predicted"/>
<organism evidence="1 2">
    <name type="scientific">Rhizoctonia solani</name>
    <dbReference type="NCBI Taxonomy" id="456999"/>
    <lineage>
        <taxon>Eukaryota</taxon>
        <taxon>Fungi</taxon>
        <taxon>Dikarya</taxon>
        <taxon>Basidiomycota</taxon>
        <taxon>Agaricomycotina</taxon>
        <taxon>Agaricomycetes</taxon>
        <taxon>Cantharellales</taxon>
        <taxon>Ceratobasidiaceae</taxon>
        <taxon>Rhizoctonia</taxon>
    </lineage>
</organism>
<evidence type="ECO:0000313" key="2">
    <source>
        <dbReference type="Proteomes" id="UP000663846"/>
    </source>
</evidence>
<name>A0A8H2XT81_9AGAM</name>
<comment type="caution">
    <text evidence="1">The sequence shown here is derived from an EMBL/GenBank/DDBJ whole genome shotgun (WGS) entry which is preliminary data.</text>
</comment>
<dbReference type="EMBL" id="CAJMWS010000341">
    <property type="protein sequence ID" value="CAE6435844.1"/>
    <property type="molecule type" value="Genomic_DNA"/>
</dbReference>
<sequence length="80" mass="9325">MVPPQQKEWRVSAIAENPAVKAAFDKLAPETIDRIDTFAGGVMTRKEAEEYRLELMDERKAFVQENDEEFFMVPFDMCEH</sequence>
<reference evidence="1" key="1">
    <citation type="submission" date="2021-01" db="EMBL/GenBank/DDBJ databases">
        <authorList>
            <person name="Kaushik A."/>
        </authorList>
    </citation>
    <scope>NUCLEOTIDE SEQUENCE</scope>
    <source>
        <strain evidence="1">AG1-1C</strain>
    </source>
</reference>
<gene>
    <name evidence="1" type="ORF">RDB_LOCUS120449</name>
</gene>
<dbReference type="AlphaFoldDB" id="A0A8H2XT81"/>
<evidence type="ECO:0000313" key="1">
    <source>
        <dbReference type="EMBL" id="CAE6435844.1"/>
    </source>
</evidence>
<protein>
    <submittedName>
        <fullName evidence="1">Uncharacterized protein</fullName>
    </submittedName>
</protein>